<organism evidence="2 3">
    <name type="scientific">Burkholderia phage vB_BceS_AH2</name>
    <dbReference type="NCBI Taxonomy" id="1133022"/>
    <lineage>
        <taxon>Viruses</taxon>
        <taxon>Duplodnaviria</taxon>
        <taxon>Heunggongvirae</taxon>
        <taxon>Uroviricota</taxon>
        <taxon>Caudoviricetes</taxon>
        <taxon>Casjensviridae</taxon>
        <taxon>Ahduovirus</taxon>
        <taxon>Ahduovirus AH2</taxon>
        <taxon>Burkholderia virus AH2</taxon>
    </lineage>
</organism>
<protein>
    <submittedName>
        <fullName evidence="2">DNA polymerase III B subunit</fullName>
    </submittedName>
</protein>
<dbReference type="RefSeq" id="YP_006561104.1">
    <property type="nucleotide sequence ID" value="NC_018283.1"/>
</dbReference>
<feature type="region of interest" description="Disordered" evidence="1">
    <location>
        <begin position="190"/>
        <end position="209"/>
    </location>
</feature>
<proteinExistence type="predicted"/>
<keyword evidence="3" id="KW-1185">Reference proteome</keyword>
<dbReference type="KEGG" id="vg:13405278"/>
<accession>I6NLH9</accession>
<reference evidence="2 3" key="1">
    <citation type="journal article" date="2012" name="BMC Genomics">
        <title>Comparative analysis of two phenotypically-similar but genomically-distinct Burkholderia cenocepacia-specific bacteriophages.</title>
        <authorList>
            <person name="Lynch K.H."/>
            <person name="Stothard P."/>
            <person name="Dennis J.J."/>
        </authorList>
    </citation>
    <scope>NUCLEOTIDE SEQUENCE [LARGE SCALE GENOMIC DNA]</scope>
</reference>
<evidence type="ECO:0000313" key="2">
    <source>
        <dbReference type="EMBL" id="AEY69530.1"/>
    </source>
</evidence>
<dbReference type="EMBL" id="JN564907">
    <property type="protein sequence ID" value="AEY69530.1"/>
    <property type="molecule type" value="Genomic_DNA"/>
</dbReference>
<sequence length="209" mass="23257">MRLAFHFVANVDTPFDTAKKYPGMKYIHVEPHDDGAIVVACDGAWMFLGIDEDGYCDEPVNVELAVPVHMKLRHGMYARVTAIGSKGRLKVARSKHTLAVQEGSWVAEDQDYPDWRAVVPDAGRLNVHFPACISSVYLAKIGRLWDDTDQRLGHAVFLGKGEKQATCVHFPKMPNVMLVGMPLDDLPELPGTDWSEAFKQPAPEIDDDL</sequence>
<name>I6NLH9_9CAUD</name>
<evidence type="ECO:0000313" key="3">
    <source>
        <dbReference type="Proteomes" id="UP000009012"/>
    </source>
</evidence>
<evidence type="ECO:0000256" key="1">
    <source>
        <dbReference type="SAM" id="MobiDB-lite"/>
    </source>
</evidence>
<dbReference type="Proteomes" id="UP000009012">
    <property type="component" value="Segment"/>
</dbReference>
<dbReference type="GeneID" id="13405278"/>
<gene>
    <name evidence="2" type="ORF">AH2_00020</name>
</gene>